<accession>A0A2R4KNF1</accession>
<evidence type="ECO:0000313" key="2">
    <source>
        <dbReference type="EMBL" id="AVV62031.1"/>
    </source>
</evidence>
<feature type="signal peptide" evidence="1">
    <location>
        <begin position="1"/>
        <end position="19"/>
    </location>
</feature>
<dbReference type="InterPro" id="IPR009079">
    <property type="entry name" value="4_helix_cytokine-like_core"/>
</dbReference>
<keyword evidence="1" id="KW-0732">Signal</keyword>
<sequence length="126" mass="13971">MKLVVLFLVAVCCCALGIGANIEQNQLDEVLKILDAVKREQLNNTKKLSSPPNDIEEHCCPSALKCFQVNLKGHFNATNKNIFRLEKSLRKIDTVSKLPGTGRFDQTISKSGICKNNTFLSSFSDI</sequence>
<protein>
    <submittedName>
        <fullName evidence="2">Interleukin 21 isoform X2</fullName>
    </submittedName>
</protein>
<proteinExistence type="evidence at transcript level"/>
<dbReference type="Gene3D" id="1.20.1250.70">
    <property type="entry name" value="Interleukin-15/Interleukin-21"/>
    <property type="match status" value="1"/>
</dbReference>
<dbReference type="SUPFAM" id="SSF47266">
    <property type="entry name" value="4-helical cytokines"/>
    <property type="match status" value="1"/>
</dbReference>
<name>A0A2R4KNF1_PAROL</name>
<dbReference type="EMBL" id="KY783930">
    <property type="protein sequence ID" value="AVV62031.1"/>
    <property type="molecule type" value="mRNA"/>
</dbReference>
<dbReference type="AlphaFoldDB" id="A0A2R4KNF1"/>
<evidence type="ECO:0000256" key="1">
    <source>
        <dbReference type="SAM" id="SignalP"/>
    </source>
</evidence>
<reference evidence="2" key="1">
    <citation type="submission" date="2017-03" db="EMBL/GenBank/DDBJ databases">
        <authorList>
            <person name="Afonso C.L."/>
            <person name="Miller P.J."/>
            <person name="Scott M.A."/>
            <person name="Spackman E."/>
            <person name="Goraichik I."/>
            <person name="Dimitrov K.M."/>
            <person name="Suarez D.L."/>
            <person name="Swayne D.E."/>
        </authorList>
    </citation>
    <scope>NUCLEOTIDE SEQUENCE</scope>
</reference>
<organism evidence="2">
    <name type="scientific">Paralichthys olivaceus</name>
    <name type="common">Bastard halibut</name>
    <name type="synonym">Hippoglossus olivaceus</name>
    <dbReference type="NCBI Taxonomy" id="8255"/>
    <lineage>
        <taxon>Eukaryota</taxon>
        <taxon>Metazoa</taxon>
        <taxon>Chordata</taxon>
        <taxon>Craniata</taxon>
        <taxon>Vertebrata</taxon>
        <taxon>Euteleostomi</taxon>
        <taxon>Actinopterygii</taxon>
        <taxon>Neopterygii</taxon>
        <taxon>Teleostei</taxon>
        <taxon>Neoteleostei</taxon>
        <taxon>Acanthomorphata</taxon>
        <taxon>Carangaria</taxon>
        <taxon>Pleuronectiformes</taxon>
        <taxon>Pleuronectoidei</taxon>
        <taxon>Paralichthyidae</taxon>
        <taxon>Paralichthys</taxon>
    </lineage>
</organism>
<feature type="chain" id="PRO_5015304049" evidence="1">
    <location>
        <begin position="20"/>
        <end position="126"/>
    </location>
</feature>